<comment type="subcellular location">
    <subcellularLocation>
        <location evidence="1">Periplasm</location>
    </subcellularLocation>
</comment>
<dbReference type="PANTHER" id="PTHR30036">
    <property type="entry name" value="D-XYLOSE-BINDING PERIPLASMIC PROTEIN"/>
    <property type="match status" value="1"/>
</dbReference>
<name>A0ABQ6CHF3_9HYPH</name>
<dbReference type="SUPFAM" id="SSF53822">
    <property type="entry name" value="Periplasmic binding protein-like I"/>
    <property type="match status" value="1"/>
</dbReference>
<comment type="caution">
    <text evidence="4">The sequence shown here is derived from an EMBL/GenBank/DDBJ whole genome shotgun (WGS) entry which is preliminary data.</text>
</comment>
<dbReference type="RefSeq" id="WP_284312660.1">
    <property type="nucleotide sequence ID" value="NZ_BSPC01000024.1"/>
</dbReference>
<dbReference type="Gene3D" id="3.40.50.2300">
    <property type="match status" value="2"/>
</dbReference>
<dbReference type="Pfam" id="PF13407">
    <property type="entry name" value="Peripla_BP_4"/>
    <property type="match status" value="1"/>
</dbReference>
<keyword evidence="5" id="KW-1185">Reference proteome</keyword>
<protein>
    <submittedName>
        <fullName evidence="4">ABC transporter substrate-binding protein</fullName>
    </submittedName>
</protein>
<organism evidence="4 5">
    <name type="scientific">Labrys miyagiensis</name>
    <dbReference type="NCBI Taxonomy" id="346912"/>
    <lineage>
        <taxon>Bacteria</taxon>
        <taxon>Pseudomonadati</taxon>
        <taxon>Pseudomonadota</taxon>
        <taxon>Alphaproteobacteria</taxon>
        <taxon>Hyphomicrobiales</taxon>
        <taxon>Xanthobacteraceae</taxon>
        <taxon>Labrys</taxon>
    </lineage>
</organism>
<dbReference type="PANTHER" id="PTHR30036:SF7">
    <property type="entry name" value="ABC TRANSPORTER PERIPLASMIC-BINDING PROTEIN YPHF"/>
    <property type="match status" value="1"/>
</dbReference>
<evidence type="ECO:0000259" key="3">
    <source>
        <dbReference type="Pfam" id="PF13407"/>
    </source>
</evidence>
<evidence type="ECO:0000313" key="5">
    <source>
        <dbReference type="Proteomes" id="UP001156882"/>
    </source>
</evidence>
<evidence type="ECO:0000313" key="4">
    <source>
        <dbReference type="EMBL" id="GLS19659.1"/>
    </source>
</evidence>
<feature type="domain" description="Periplasmic binding protein" evidence="3">
    <location>
        <begin position="18"/>
        <end position="259"/>
    </location>
</feature>
<evidence type="ECO:0000256" key="1">
    <source>
        <dbReference type="ARBA" id="ARBA00004418"/>
    </source>
</evidence>
<comment type="similarity">
    <text evidence="2">Belongs to the bacterial solute-binding protein 2 family.</text>
</comment>
<gene>
    <name evidence="4" type="ORF">GCM10007874_26760</name>
</gene>
<dbReference type="Proteomes" id="UP001156882">
    <property type="component" value="Unassembled WGS sequence"/>
</dbReference>
<dbReference type="EMBL" id="BSPC01000024">
    <property type="protein sequence ID" value="GLS19659.1"/>
    <property type="molecule type" value="Genomic_DNA"/>
</dbReference>
<dbReference type="InterPro" id="IPR025997">
    <property type="entry name" value="SBP_2_dom"/>
</dbReference>
<proteinExistence type="inferred from homology"/>
<sequence length="292" mass="30989">MNSGQTKFRLRLLTIAVNEQFFTVVRKGMNDAAAAMQVEADLAGTPGVDPGELVRLTREAIADGVDGIGLNICDADAFTEVIAEARARSIPVVAFNIDASRGRSGNLSSIAQEFHSAGEALGRRAAAAIPKGANVIITVHDEGVSALEERLTGVQAGLQHHAINWQRLCTGQDPEKGAELLHEAIARFPVQALLGTGQADTEACGLAAKSLAPSQPYVAGFDLSPGIVELMAEGYIDCAIDQQPYAQGFYPIVQLALYLRYGLLPSSLDAGAAFIDRANLEAIRHLSRQSIR</sequence>
<accession>A0ABQ6CHF3</accession>
<evidence type="ECO:0000256" key="2">
    <source>
        <dbReference type="ARBA" id="ARBA00007639"/>
    </source>
</evidence>
<dbReference type="InterPro" id="IPR050555">
    <property type="entry name" value="Bact_Solute-Bind_Prot2"/>
</dbReference>
<dbReference type="InterPro" id="IPR028082">
    <property type="entry name" value="Peripla_BP_I"/>
</dbReference>
<reference evidence="5" key="1">
    <citation type="journal article" date="2019" name="Int. J. Syst. Evol. Microbiol.">
        <title>The Global Catalogue of Microorganisms (GCM) 10K type strain sequencing project: providing services to taxonomists for standard genome sequencing and annotation.</title>
        <authorList>
            <consortium name="The Broad Institute Genomics Platform"/>
            <consortium name="The Broad Institute Genome Sequencing Center for Infectious Disease"/>
            <person name="Wu L."/>
            <person name="Ma J."/>
        </authorList>
    </citation>
    <scope>NUCLEOTIDE SEQUENCE [LARGE SCALE GENOMIC DNA]</scope>
    <source>
        <strain evidence="5">NBRC 101365</strain>
    </source>
</reference>